<dbReference type="Proteomes" id="UP000748308">
    <property type="component" value="Unassembled WGS sequence"/>
</dbReference>
<gene>
    <name evidence="2" type="ORF">FJY75_10535</name>
</gene>
<evidence type="ECO:0000256" key="1">
    <source>
        <dbReference type="SAM" id="MobiDB-lite"/>
    </source>
</evidence>
<dbReference type="EMBL" id="VGIY01000310">
    <property type="protein sequence ID" value="MBM3318273.1"/>
    <property type="molecule type" value="Genomic_DNA"/>
</dbReference>
<comment type="caution">
    <text evidence="2">The sequence shown here is derived from an EMBL/GenBank/DDBJ whole genome shotgun (WGS) entry which is preliminary data.</text>
</comment>
<protein>
    <submittedName>
        <fullName evidence="2">Uncharacterized protein</fullName>
    </submittedName>
</protein>
<sequence length="84" mass="8916">MVHRILVTVLGLLPDVFEGCEVTVRSFRERLATPSLLVALRGICERYLAELPAPLGLVPAPLGAKRRRTGCPQSSGADPPGPGV</sequence>
<evidence type="ECO:0000313" key="2">
    <source>
        <dbReference type="EMBL" id="MBM3318273.1"/>
    </source>
</evidence>
<reference evidence="2" key="1">
    <citation type="submission" date="2019-03" db="EMBL/GenBank/DDBJ databases">
        <title>Lake Tanganyika Metagenome-Assembled Genomes (MAGs).</title>
        <authorList>
            <person name="Tran P."/>
        </authorList>
    </citation>
    <scope>NUCLEOTIDE SEQUENCE</scope>
    <source>
        <strain evidence="2">M_DeepCast_400m_m2_100</strain>
    </source>
</reference>
<dbReference type="AlphaFoldDB" id="A0A938BPF2"/>
<accession>A0A938BPF2</accession>
<feature type="region of interest" description="Disordered" evidence="1">
    <location>
        <begin position="64"/>
        <end position="84"/>
    </location>
</feature>
<proteinExistence type="predicted"/>
<name>A0A938BPF2_UNCEI</name>
<organism evidence="2 3">
    <name type="scientific">Eiseniibacteriota bacterium</name>
    <dbReference type="NCBI Taxonomy" id="2212470"/>
    <lineage>
        <taxon>Bacteria</taxon>
        <taxon>Candidatus Eiseniibacteriota</taxon>
    </lineage>
</organism>
<evidence type="ECO:0000313" key="3">
    <source>
        <dbReference type="Proteomes" id="UP000748308"/>
    </source>
</evidence>